<evidence type="ECO:0000313" key="3">
    <source>
        <dbReference type="Proteomes" id="UP000003188"/>
    </source>
</evidence>
<dbReference type="EMBL" id="ABOO01000050">
    <property type="protein sequence ID" value="EDT70473.1"/>
    <property type="molecule type" value="Genomic_DNA"/>
</dbReference>
<evidence type="ECO:0000256" key="1">
    <source>
        <dbReference type="SAM" id="Phobius"/>
    </source>
</evidence>
<name>B1V6T8_CLOPF</name>
<feature type="transmembrane region" description="Helical" evidence="1">
    <location>
        <begin position="87"/>
        <end position="106"/>
    </location>
</feature>
<organism evidence="2 3">
    <name type="scientific">Clostridium perfringens D str. JGS1721</name>
    <dbReference type="NCBI Taxonomy" id="488537"/>
    <lineage>
        <taxon>Bacteria</taxon>
        <taxon>Bacillati</taxon>
        <taxon>Bacillota</taxon>
        <taxon>Clostridia</taxon>
        <taxon>Eubacteriales</taxon>
        <taxon>Clostridiaceae</taxon>
        <taxon>Clostridium</taxon>
    </lineage>
</organism>
<feature type="transmembrane region" description="Helical" evidence="1">
    <location>
        <begin position="62"/>
        <end position="80"/>
    </location>
</feature>
<feature type="transmembrane region" description="Helical" evidence="1">
    <location>
        <begin position="6"/>
        <end position="27"/>
    </location>
</feature>
<keyword evidence="2" id="KW-0456">Lyase</keyword>
<evidence type="ECO:0000313" key="2">
    <source>
        <dbReference type="EMBL" id="EDT70473.1"/>
    </source>
</evidence>
<accession>B1V6T8</accession>
<reference evidence="2 3" key="1">
    <citation type="submission" date="2008-03" db="EMBL/GenBank/DDBJ databases">
        <authorList>
            <person name="Paulsen I."/>
            <person name="Sebastian Y."/>
        </authorList>
    </citation>
    <scope>NUCLEOTIDE SEQUENCE [LARGE SCALE GENOMIC DNA]</scope>
    <source>
        <strain evidence="3">D str. JGS1721</strain>
    </source>
</reference>
<protein>
    <submittedName>
        <fullName evidence="2">Haem lyase</fullName>
    </submittedName>
</protein>
<sequence>MNIYNLNLIISILNLLFIFEGTILYNYLKNNIDEKKFNIIIRNSFSIAICSSIYSYWTGSYIFIYVFGLLMLNSLIILLIKKEWKRAIYFSIRNAIYVFILYEIYITKYL</sequence>
<dbReference type="Proteomes" id="UP000003188">
    <property type="component" value="Unassembled WGS sequence"/>
</dbReference>
<dbReference type="GO" id="GO:0016829">
    <property type="term" value="F:lyase activity"/>
    <property type="evidence" value="ECO:0007669"/>
    <property type="project" value="UniProtKB-KW"/>
</dbReference>
<proteinExistence type="predicted"/>
<keyword evidence="1" id="KW-1133">Transmembrane helix</keyword>
<keyword evidence="1" id="KW-0812">Transmembrane</keyword>
<comment type="caution">
    <text evidence="2">The sequence shown here is derived from an EMBL/GenBank/DDBJ whole genome shotgun (WGS) entry which is preliminary data.</text>
</comment>
<dbReference type="AlphaFoldDB" id="B1V6T8"/>
<keyword evidence="1" id="KW-0472">Membrane</keyword>
<gene>
    <name evidence="2" type="ORF">CJD_A0351</name>
</gene>
<feature type="transmembrane region" description="Helical" evidence="1">
    <location>
        <begin position="39"/>
        <end position="56"/>
    </location>
</feature>